<dbReference type="InterPro" id="IPR012173">
    <property type="entry name" value="Mpp10"/>
</dbReference>
<feature type="compositionally biased region" description="Basic and acidic residues" evidence="8">
    <location>
        <begin position="110"/>
        <end position="122"/>
    </location>
</feature>
<keyword evidence="3 7" id="KW-0698">rRNA processing</keyword>
<feature type="compositionally biased region" description="Low complexity" evidence="8">
    <location>
        <begin position="146"/>
        <end position="155"/>
    </location>
</feature>
<comment type="similarity">
    <text evidence="6 7">Belongs to the MPP10 family.</text>
</comment>
<keyword evidence="2 7" id="KW-0690">Ribosome biogenesis</keyword>
<evidence type="ECO:0000256" key="3">
    <source>
        <dbReference type="ARBA" id="ARBA00022552"/>
    </source>
</evidence>
<feature type="compositionally biased region" description="Basic and acidic residues" evidence="8">
    <location>
        <begin position="553"/>
        <end position="578"/>
    </location>
</feature>
<dbReference type="RefSeq" id="XP_038072485.1">
    <property type="nucleotide sequence ID" value="XM_038216557.1"/>
</dbReference>
<dbReference type="AlphaFoldDB" id="A0A914B9G7"/>
<evidence type="ECO:0000256" key="2">
    <source>
        <dbReference type="ARBA" id="ARBA00022517"/>
    </source>
</evidence>
<feature type="compositionally biased region" description="Acidic residues" evidence="8">
    <location>
        <begin position="156"/>
        <end position="166"/>
    </location>
</feature>
<dbReference type="EnsemblMetazoa" id="XM_038216557.1">
    <property type="protein sequence ID" value="XP_038072485.1"/>
    <property type="gene ID" value="LOC119741002"/>
</dbReference>
<dbReference type="CTD" id="10199"/>
<feature type="region of interest" description="Disordered" evidence="8">
    <location>
        <begin position="384"/>
        <end position="405"/>
    </location>
</feature>
<dbReference type="GeneID" id="119741002"/>
<evidence type="ECO:0000256" key="7">
    <source>
        <dbReference type="PIRNR" id="PIRNR017300"/>
    </source>
</evidence>
<feature type="compositionally biased region" description="Basic and acidic residues" evidence="8">
    <location>
        <begin position="191"/>
        <end position="226"/>
    </location>
</feature>
<dbReference type="OrthoDB" id="445326at2759"/>
<protein>
    <recommendedName>
        <fullName evidence="7">U3 small nucleolar ribonucleoprotein protein MPP10</fullName>
    </recommendedName>
</protein>
<evidence type="ECO:0000256" key="1">
    <source>
        <dbReference type="ARBA" id="ARBA00004604"/>
    </source>
</evidence>
<keyword evidence="4 7" id="KW-0539">Nucleus</keyword>
<feature type="compositionally biased region" description="Acidic residues" evidence="8">
    <location>
        <begin position="318"/>
        <end position="345"/>
    </location>
</feature>
<evidence type="ECO:0000256" key="8">
    <source>
        <dbReference type="SAM" id="MobiDB-lite"/>
    </source>
</evidence>
<comment type="function">
    <text evidence="7">Involved in nucleolar processing of pre-18S ribosomal RNA.</text>
</comment>
<evidence type="ECO:0000256" key="4">
    <source>
        <dbReference type="ARBA" id="ARBA00023242"/>
    </source>
</evidence>
<sequence>MEESSTILHVLRDFTQNSNSPENFIGAQSHLEKPFTECTKRLFDLGSDCHTIKPPSPADGLTELIIEGLDGEQIWEELELTNRPLLKHTMRDVAKLLTSCTGVSLIRTRTKEEKTSKTKENVESDEDQFEQGYDGSQDLFADSEDVAGSSSNSSDPDSETNFDFEDLESRSKKTAPKSSKKAVQPRGRPSVVDDRFFKLSEMERFLEMEDAKEDRRRHREETRGGDAEGEDPDEDTDSESVDLFDDLPSDEESDVEESQEKSARSMHYSDYFESDNRKKLSAKKKSVRFEEFDEEDEDEETGDDDDDDSRKIKSRNDDGDDVEEDDEDDEDEEEEDDEIEGEDLADILGGRANENQSSFEKRQEKLKRKIEALEEANISQKPWQLSGEAKATKRPENSLLEENVDFEVTSKPAPVITEETTQALEDIIHQRVLDHAWDDVERKQRQIEAPYEFKKRITLDQEKSKQSLAEIYEQEYLKQSEQEKEEEENPAHAEIKTTMDALFVKLDALSNFHYMPKPVLPEVKIVRNVPSISMEEVTPVTATDASLMAPEEIQEKSKSELKGDTERTSTDRKQALREKNKRQRVRAKERLMKQRAVEKLKPGMGNKYSMKGALQRLEQDSKLPSSKTTIIKDDKREKALKSSKSFFGRLQDEVTSELRGVKTKKKLQKQPMSSKKLKL</sequence>
<evidence type="ECO:0000256" key="6">
    <source>
        <dbReference type="ARBA" id="ARBA00029455"/>
    </source>
</evidence>
<keyword evidence="10" id="KW-1185">Reference proteome</keyword>
<name>A0A914B9G7_PATMI</name>
<dbReference type="Pfam" id="PF04006">
    <property type="entry name" value="Mpp10"/>
    <property type="match status" value="1"/>
</dbReference>
<dbReference type="GO" id="GO:0006364">
    <property type="term" value="P:rRNA processing"/>
    <property type="evidence" value="ECO:0007669"/>
    <property type="project" value="UniProtKB-KW"/>
</dbReference>
<dbReference type="PIRSF" id="PIRSF017300">
    <property type="entry name" value="snoRNP_Mpp10"/>
    <property type="match status" value="1"/>
</dbReference>
<dbReference type="PANTHER" id="PTHR17039">
    <property type="entry name" value="U3 SMALL NUCLEOLAR RIBONUCLEOPROTEIN PROTEIN MPP10"/>
    <property type="match status" value="1"/>
</dbReference>
<feature type="compositionally biased region" description="Acidic residues" evidence="8">
    <location>
        <begin position="291"/>
        <end position="307"/>
    </location>
</feature>
<evidence type="ECO:0000256" key="5">
    <source>
        <dbReference type="ARBA" id="ARBA00023274"/>
    </source>
</evidence>
<accession>A0A914B9G7</accession>
<organism evidence="9 10">
    <name type="scientific">Patiria miniata</name>
    <name type="common">Bat star</name>
    <name type="synonym">Asterina miniata</name>
    <dbReference type="NCBI Taxonomy" id="46514"/>
    <lineage>
        <taxon>Eukaryota</taxon>
        <taxon>Metazoa</taxon>
        <taxon>Echinodermata</taxon>
        <taxon>Eleutherozoa</taxon>
        <taxon>Asterozoa</taxon>
        <taxon>Asteroidea</taxon>
        <taxon>Valvatacea</taxon>
        <taxon>Valvatida</taxon>
        <taxon>Asterinidae</taxon>
        <taxon>Patiria</taxon>
    </lineage>
</organism>
<dbReference type="PANTHER" id="PTHR17039:SF0">
    <property type="entry name" value="U3 SMALL NUCLEOLAR RIBONUCLEOPROTEIN PROTEIN MPP10"/>
    <property type="match status" value="1"/>
</dbReference>
<feature type="compositionally biased region" description="Acidic residues" evidence="8">
    <location>
        <begin position="227"/>
        <end position="257"/>
    </location>
</feature>
<dbReference type="GO" id="GO:0032040">
    <property type="term" value="C:small-subunit processome"/>
    <property type="evidence" value="ECO:0007669"/>
    <property type="project" value="TreeGrafter"/>
</dbReference>
<evidence type="ECO:0000313" key="10">
    <source>
        <dbReference type="Proteomes" id="UP000887568"/>
    </source>
</evidence>
<dbReference type="OMA" id="HFAEDFG"/>
<dbReference type="GO" id="GO:0034457">
    <property type="term" value="C:Mpp10 complex"/>
    <property type="evidence" value="ECO:0007669"/>
    <property type="project" value="UniProtKB-UniRule"/>
</dbReference>
<dbReference type="GO" id="GO:0005732">
    <property type="term" value="C:sno(s)RNA-containing ribonucleoprotein complex"/>
    <property type="evidence" value="ECO:0007669"/>
    <property type="project" value="UniProtKB-UniRule"/>
</dbReference>
<feature type="region of interest" description="Disordered" evidence="8">
    <location>
        <begin position="110"/>
        <end position="366"/>
    </location>
</feature>
<dbReference type="Proteomes" id="UP000887568">
    <property type="component" value="Unplaced"/>
</dbReference>
<comment type="subcellular location">
    <subcellularLocation>
        <location evidence="1 7">Nucleus</location>
        <location evidence="1 7">Nucleolus</location>
    </subcellularLocation>
</comment>
<evidence type="ECO:0000313" key="9">
    <source>
        <dbReference type="EnsemblMetazoa" id="XP_038072485.1"/>
    </source>
</evidence>
<keyword evidence="5 7" id="KW-0687">Ribonucleoprotein</keyword>
<proteinExistence type="inferred from homology"/>
<feature type="compositionally biased region" description="Basic and acidic residues" evidence="8">
    <location>
        <begin position="308"/>
        <end position="317"/>
    </location>
</feature>
<reference evidence="9" key="1">
    <citation type="submission" date="2022-11" db="UniProtKB">
        <authorList>
            <consortium name="EnsemblMetazoa"/>
        </authorList>
    </citation>
    <scope>IDENTIFICATION</scope>
</reference>
<feature type="region of interest" description="Disordered" evidence="8">
    <location>
        <begin position="544"/>
        <end position="593"/>
    </location>
</feature>
<feature type="region of interest" description="Disordered" evidence="8">
    <location>
        <begin position="659"/>
        <end position="679"/>
    </location>
</feature>